<evidence type="ECO:0000313" key="4">
    <source>
        <dbReference type="Proteomes" id="UP001291309"/>
    </source>
</evidence>
<dbReference type="EMBL" id="JAXIVS010000011">
    <property type="protein sequence ID" value="MDY7230325.1"/>
    <property type="molecule type" value="Genomic_DNA"/>
</dbReference>
<gene>
    <name evidence="3" type="ORF">SYV04_28270</name>
</gene>
<dbReference type="InterPro" id="IPR015943">
    <property type="entry name" value="WD40/YVTN_repeat-like_dom_sf"/>
</dbReference>
<sequence>MVLRPSVVFLVAAVALAACDSSPPNEPDSGVITPDAGTPDGGGTPEDGGIPDGGGTPEDGGIPDGGGTPEDGGIPDGGGTPEDGGIPDGGGTPGDGGIPDGGGVPGDGGTPHCIVLPPEWPTGGVMWGTENSDEVLDVVIDGQGNIFVAGYENGITGATNVDPSGDARALVIKLAPPQSGLTQGWSKEFDTAGTDTIEALAFHPDTGELYFAGRTTGAFPGFTHRGQQDLILGGPTDTSELEVIYQDGTETPQHPRRLHFDAARDMIVSGYDDIYIPSNYVDKWEDPFVAKLRRGADGVSALWWWQFNTVYSDLLAGATVESTGSSSIYITGVVLAGAQRGTFAQKLDTNGQNVWLKRQTPIGVDVMQAAELVSDGHIVIAGSTFAQLGEQSYGQQDIVVRKLDAETGTPLWTFQFGSEDSDWVTDLAVDSSGNILVVGQTPLTLSEHYQNMGELDVFLVRLSSSGELLDVRQWGSAGEDYPSTVAVDACGEAVIGGFTTGDLFGPAKGARDAFLLTTARATPSAGGRQGEATLKGETGWCGGSSQALPQVQPSGLR</sequence>
<accession>A0ABU5HAJ1</accession>
<evidence type="ECO:0000256" key="2">
    <source>
        <dbReference type="SAM" id="SignalP"/>
    </source>
</evidence>
<protein>
    <submittedName>
        <fullName evidence="3">SBBP repeat-containing protein</fullName>
    </submittedName>
</protein>
<feature type="signal peptide" evidence="2">
    <location>
        <begin position="1"/>
        <end position="17"/>
    </location>
</feature>
<organism evidence="3 4">
    <name type="scientific">Hyalangium rubrum</name>
    <dbReference type="NCBI Taxonomy" id="3103134"/>
    <lineage>
        <taxon>Bacteria</taxon>
        <taxon>Pseudomonadati</taxon>
        <taxon>Myxococcota</taxon>
        <taxon>Myxococcia</taxon>
        <taxon>Myxococcales</taxon>
        <taxon>Cystobacterineae</taxon>
        <taxon>Archangiaceae</taxon>
        <taxon>Hyalangium</taxon>
    </lineage>
</organism>
<dbReference type="PROSITE" id="PS51257">
    <property type="entry name" value="PROKAR_LIPOPROTEIN"/>
    <property type="match status" value="1"/>
</dbReference>
<keyword evidence="4" id="KW-1185">Reference proteome</keyword>
<name>A0ABU5HAJ1_9BACT</name>
<proteinExistence type="predicted"/>
<dbReference type="Proteomes" id="UP001291309">
    <property type="component" value="Unassembled WGS sequence"/>
</dbReference>
<dbReference type="PANTHER" id="PTHR35580">
    <property type="entry name" value="CELL SURFACE GLYCOPROTEIN (S-LAYER PROTEIN)-LIKE PROTEIN"/>
    <property type="match status" value="1"/>
</dbReference>
<feature type="region of interest" description="Disordered" evidence="1">
    <location>
        <begin position="19"/>
        <end position="113"/>
    </location>
</feature>
<dbReference type="RefSeq" id="WP_321549052.1">
    <property type="nucleotide sequence ID" value="NZ_JAXIVS010000011.1"/>
</dbReference>
<dbReference type="PANTHER" id="PTHR35580:SF1">
    <property type="entry name" value="PHYTASE-LIKE DOMAIN-CONTAINING PROTEIN"/>
    <property type="match status" value="1"/>
</dbReference>
<dbReference type="Pfam" id="PF06739">
    <property type="entry name" value="SBBP"/>
    <property type="match status" value="1"/>
</dbReference>
<feature type="chain" id="PRO_5045765005" evidence="2">
    <location>
        <begin position="18"/>
        <end position="557"/>
    </location>
</feature>
<feature type="compositionally biased region" description="Gly residues" evidence="1">
    <location>
        <begin position="39"/>
        <end position="109"/>
    </location>
</feature>
<comment type="caution">
    <text evidence="3">The sequence shown here is derived from an EMBL/GenBank/DDBJ whole genome shotgun (WGS) entry which is preliminary data.</text>
</comment>
<reference evidence="3 4" key="1">
    <citation type="submission" date="2023-12" db="EMBL/GenBank/DDBJ databases">
        <title>the genome sequence of Hyalangium sp. s54d21.</title>
        <authorList>
            <person name="Zhang X."/>
        </authorList>
    </citation>
    <scope>NUCLEOTIDE SEQUENCE [LARGE SCALE GENOMIC DNA]</scope>
    <source>
        <strain evidence="4">s54d21</strain>
    </source>
</reference>
<dbReference type="InterPro" id="IPR010620">
    <property type="entry name" value="SBBP_repeat"/>
</dbReference>
<evidence type="ECO:0000313" key="3">
    <source>
        <dbReference type="EMBL" id="MDY7230325.1"/>
    </source>
</evidence>
<evidence type="ECO:0000256" key="1">
    <source>
        <dbReference type="SAM" id="MobiDB-lite"/>
    </source>
</evidence>
<dbReference type="InterPro" id="IPR052918">
    <property type="entry name" value="Motility_Chemotaxis_Reg"/>
</dbReference>
<keyword evidence="2" id="KW-0732">Signal</keyword>
<feature type="region of interest" description="Disordered" evidence="1">
    <location>
        <begin position="522"/>
        <end position="557"/>
    </location>
</feature>
<dbReference type="SUPFAM" id="SSF101898">
    <property type="entry name" value="NHL repeat"/>
    <property type="match status" value="1"/>
</dbReference>
<feature type="compositionally biased region" description="Polar residues" evidence="1">
    <location>
        <begin position="543"/>
        <end position="557"/>
    </location>
</feature>
<dbReference type="Gene3D" id="2.130.10.10">
    <property type="entry name" value="YVTN repeat-like/Quinoprotein amine dehydrogenase"/>
    <property type="match status" value="1"/>
</dbReference>